<protein>
    <submittedName>
        <fullName evidence="3">Conserved domain protein</fullName>
    </submittedName>
</protein>
<feature type="transmembrane region" description="Helical" evidence="2">
    <location>
        <begin position="40"/>
        <end position="58"/>
    </location>
</feature>
<feature type="compositionally biased region" description="Basic and acidic residues" evidence="1">
    <location>
        <begin position="64"/>
        <end position="117"/>
    </location>
</feature>
<evidence type="ECO:0000313" key="3">
    <source>
        <dbReference type="EMBL" id="EGE55173.1"/>
    </source>
</evidence>
<organism evidence="3 4">
    <name type="scientific">Streptococcus parauberis NCFD 2020</name>
    <dbReference type="NCBI Taxonomy" id="873447"/>
    <lineage>
        <taxon>Bacteria</taxon>
        <taxon>Bacillati</taxon>
        <taxon>Bacillota</taxon>
        <taxon>Bacilli</taxon>
        <taxon>Lactobacillales</taxon>
        <taxon>Streptococcaceae</taxon>
        <taxon>Streptococcus</taxon>
    </lineage>
</organism>
<feature type="region of interest" description="Disordered" evidence="1">
    <location>
        <begin position="64"/>
        <end position="129"/>
    </location>
</feature>
<sequence length="238" mass="26333">MYDFFINIGVLAVLLLPVAVVLLIIGFAKKNPKIKKWSKYAFAGSGGLLLICIIGAMVSPQDKKEVVEQPKTEATNKKETKKEKKAETKKPIEKKKDTKTKEVKIDTSKSSEEKTKESSTPSSSEEPFDPASYPLVDFNAWNHDDVDYASKLQVTGTVIQAMKSNEGMNLRLAINDDYDQVVLITIEDSDYKDVIAEDDNVTVYGLNAGLTSYKTVMGNEQTIPAMLGTNYTVNSYGQ</sequence>
<comment type="caution">
    <text evidence="3">The sequence shown here is derived from an EMBL/GenBank/DDBJ whole genome shotgun (WGS) entry which is preliminary data.</text>
</comment>
<dbReference type="RefSeq" id="WP_003106137.1">
    <property type="nucleotide sequence ID" value="NZ_AEUT02000001.1"/>
</dbReference>
<keyword evidence="2" id="KW-0472">Membrane</keyword>
<feature type="transmembrane region" description="Helical" evidence="2">
    <location>
        <begin position="6"/>
        <end position="28"/>
    </location>
</feature>
<dbReference type="EMBL" id="AEUT02000001">
    <property type="protein sequence ID" value="EGE55173.1"/>
    <property type="molecule type" value="Genomic_DNA"/>
</dbReference>
<name>F1Z0Z2_9STRE</name>
<reference evidence="3 4" key="1">
    <citation type="submission" date="2011-02" db="EMBL/GenBank/DDBJ databases">
        <authorList>
            <person name="Stanhope M.J."/>
            <person name="Durkin A.S."/>
            <person name="Hostetler J."/>
            <person name="Kim M."/>
            <person name="Radune D."/>
            <person name="Singh I."/>
            <person name="Town C.D."/>
        </authorList>
    </citation>
    <scope>NUCLEOTIDE SEQUENCE [LARGE SCALE GENOMIC DNA]</scope>
    <source>
        <strain evidence="3 4">NCFD 2020</strain>
    </source>
</reference>
<keyword evidence="2" id="KW-1133">Transmembrane helix</keyword>
<dbReference type="GeneID" id="61420397"/>
<accession>F1Z0Z2</accession>
<evidence type="ECO:0000313" key="4">
    <source>
        <dbReference type="Proteomes" id="UP000003732"/>
    </source>
</evidence>
<gene>
    <name evidence="3" type="ORF">SPB_0723</name>
</gene>
<proteinExistence type="predicted"/>
<evidence type="ECO:0000256" key="1">
    <source>
        <dbReference type="SAM" id="MobiDB-lite"/>
    </source>
</evidence>
<dbReference type="HOGENOM" id="CLU_112060_0_0_9"/>
<keyword evidence="2" id="KW-0812">Transmembrane</keyword>
<evidence type="ECO:0000256" key="2">
    <source>
        <dbReference type="SAM" id="Phobius"/>
    </source>
</evidence>
<dbReference type="AlphaFoldDB" id="F1Z0Z2"/>
<dbReference type="Proteomes" id="UP000003732">
    <property type="component" value="Unassembled WGS sequence"/>
</dbReference>